<proteinExistence type="predicted"/>
<dbReference type="PANTHER" id="PTHR38436:SF1">
    <property type="entry name" value="ESTER CYCLASE"/>
    <property type="match status" value="1"/>
</dbReference>
<dbReference type="SUPFAM" id="SSF54427">
    <property type="entry name" value="NTF2-like"/>
    <property type="match status" value="1"/>
</dbReference>
<dbReference type="EMBL" id="JABEQJ010000009">
    <property type="protein sequence ID" value="MBB2160289.1"/>
    <property type="molecule type" value="Genomic_DNA"/>
</dbReference>
<accession>A0A7W4NLZ9</accession>
<dbReference type="PANTHER" id="PTHR38436">
    <property type="entry name" value="POLYKETIDE CYCLASE SNOAL-LIKE DOMAIN"/>
    <property type="match status" value="1"/>
</dbReference>
<gene>
    <name evidence="1" type="ORF">HLH48_08890</name>
</gene>
<protein>
    <submittedName>
        <fullName evidence="1">Ester cyclase</fullName>
    </submittedName>
</protein>
<sequence>MTDTRRKRRLASFIRSVWNDGDVAAVDAYLADTYTIRHDPGDPWEGKALDRSAFRQRIQTLRAAFPDQAFEIQALLADGDGVAMTWLWKATHLGAVADFPPTGRTIRMSGATVYTFDREERLTGHWQIADRLGVYQQLQRNRVIPD</sequence>
<dbReference type="AlphaFoldDB" id="A0A7W4NLZ9"/>
<evidence type="ECO:0000313" key="2">
    <source>
        <dbReference type="Proteomes" id="UP000589085"/>
    </source>
</evidence>
<organism evidence="1 2">
    <name type="scientific">Gluconacetobacter sacchari</name>
    <dbReference type="NCBI Taxonomy" id="92759"/>
    <lineage>
        <taxon>Bacteria</taxon>
        <taxon>Pseudomonadati</taxon>
        <taxon>Pseudomonadota</taxon>
        <taxon>Alphaproteobacteria</taxon>
        <taxon>Acetobacterales</taxon>
        <taxon>Acetobacteraceae</taxon>
        <taxon>Gluconacetobacter</taxon>
    </lineage>
</organism>
<reference evidence="1 2" key="1">
    <citation type="submission" date="2020-04" db="EMBL/GenBank/DDBJ databases">
        <title>Description of novel Gluconacetobacter.</title>
        <authorList>
            <person name="Sombolestani A."/>
        </authorList>
    </citation>
    <scope>NUCLEOTIDE SEQUENCE [LARGE SCALE GENOMIC DNA]</scope>
    <source>
        <strain evidence="1 2">LMG 19747</strain>
    </source>
</reference>
<dbReference type="GO" id="GO:0030638">
    <property type="term" value="P:polyketide metabolic process"/>
    <property type="evidence" value="ECO:0007669"/>
    <property type="project" value="InterPro"/>
</dbReference>
<dbReference type="InterPro" id="IPR032710">
    <property type="entry name" value="NTF2-like_dom_sf"/>
</dbReference>
<comment type="caution">
    <text evidence="1">The sequence shown here is derived from an EMBL/GenBank/DDBJ whole genome shotgun (WGS) entry which is preliminary data.</text>
</comment>
<dbReference type="Pfam" id="PF07366">
    <property type="entry name" value="SnoaL"/>
    <property type="match status" value="1"/>
</dbReference>
<dbReference type="Proteomes" id="UP000589085">
    <property type="component" value="Unassembled WGS sequence"/>
</dbReference>
<dbReference type="InterPro" id="IPR009959">
    <property type="entry name" value="Cyclase_SnoaL-like"/>
</dbReference>
<name>A0A7W4NLZ9_9PROT</name>
<dbReference type="RefSeq" id="WP_182997140.1">
    <property type="nucleotide sequence ID" value="NZ_JABEQJ010000009.1"/>
</dbReference>
<evidence type="ECO:0000313" key="1">
    <source>
        <dbReference type="EMBL" id="MBB2160289.1"/>
    </source>
</evidence>
<dbReference type="Gene3D" id="3.10.450.50">
    <property type="match status" value="1"/>
</dbReference>